<dbReference type="EMBL" id="JAUSQX010000001">
    <property type="protein sequence ID" value="MDP9805965.1"/>
    <property type="molecule type" value="Genomic_DNA"/>
</dbReference>
<comment type="caution">
    <text evidence="2">The sequence shown here is derived from an EMBL/GenBank/DDBJ whole genome shotgun (WGS) entry which is preliminary data.</text>
</comment>
<feature type="transmembrane region" description="Helical" evidence="1">
    <location>
        <begin position="100"/>
        <end position="122"/>
    </location>
</feature>
<evidence type="ECO:0000313" key="2">
    <source>
        <dbReference type="EMBL" id="MDP9805965.1"/>
    </source>
</evidence>
<reference evidence="2 3" key="1">
    <citation type="submission" date="2023-07" db="EMBL/GenBank/DDBJ databases">
        <title>Sequencing the genomes of 1000 actinobacteria strains.</title>
        <authorList>
            <person name="Klenk H.-P."/>
        </authorList>
    </citation>
    <scope>NUCLEOTIDE SEQUENCE [LARGE SCALE GENOMIC DNA]</scope>
    <source>
        <strain evidence="2 3">DSM 17163</strain>
    </source>
</reference>
<dbReference type="PANTHER" id="PTHR35337">
    <property type="entry name" value="SLR1478 PROTEIN"/>
    <property type="match status" value="1"/>
</dbReference>
<sequence>MESLAFAKAHEDQWERLRYLSRKATLTGEETDEFVRLYQATASHLALIRTQAPDPDIILTLSAIVSSARSKLTQPRSATLRGLWHALTNTMPYAFYRTRWWIHSVGLAFIAVFALVLGYFAANPGQLALLGTPSELAWYANEAFAAYYRDYPGFDFGGMVWTNNAWIALQAIGGGITGIFPVKVLLQNAVAIGQAGAVMHHHDSLDLFFQLILPHGLMELTAIFVAGAAGLRLFWVLLMPGERPRTVALAEEGKHTIVMALGLIGVLFVSALVEGFVTPSYLPWGVKIAIGAAVLAAFWLWVYVFGRQAGDRHEHTLVAYAAS</sequence>
<feature type="transmembrane region" description="Helical" evidence="1">
    <location>
        <begin position="212"/>
        <end position="235"/>
    </location>
</feature>
<feature type="transmembrane region" description="Helical" evidence="1">
    <location>
        <begin position="256"/>
        <end position="278"/>
    </location>
</feature>
<evidence type="ECO:0000313" key="3">
    <source>
        <dbReference type="Proteomes" id="UP001243212"/>
    </source>
</evidence>
<protein>
    <submittedName>
        <fullName evidence="2">Membrane protein SpoIIM required for sporulation</fullName>
    </submittedName>
</protein>
<dbReference type="InterPro" id="IPR002798">
    <property type="entry name" value="SpoIIM-like"/>
</dbReference>
<keyword evidence="1" id="KW-1133">Transmembrane helix</keyword>
<gene>
    <name evidence="2" type="ORF">J2S70_000547</name>
</gene>
<proteinExistence type="predicted"/>
<evidence type="ECO:0000256" key="1">
    <source>
        <dbReference type="SAM" id="Phobius"/>
    </source>
</evidence>
<organism evidence="2 3">
    <name type="scientific">Trueperella bonasi</name>
    <dbReference type="NCBI Taxonomy" id="312286"/>
    <lineage>
        <taxon>Bacteria</taxon>
        <taxon>Bacillati</taxon>
        <taxon>Actinomycetota</taxon>
        <taxon>Actinomycetes</taxon>
        <taxon>Actinomycetales</taxon>
        <taxon>Actinomycetaceae</taxon>
        <taxon>Trueperella</taxon>
    </lineage>
</organism>
<accession>A0ABT9NFI0</accession>
<keyword evidence="1" id="KW-0812">Transmembrane</keyword>
<feature type="transmembrane region" description="Helical" evidence="1">
    <location>
        <begin position="284"/>
        <end position="305"/>
    </location>
</feature>
<name>A0ABT9NFI0_9ACTO</name>
<keyword evidence="3" id="KW-1185">Reference proteome</keyword>
<dbReference type="PANTHER" id="PTHR35337:SF1">
    <property type="entry name" value="SLR1478 PROTEIN"/>
    <property type="match status" value="1"/>
</dbReference>
<dbReference type="RefSeq" id="WP_307682217.1">
    <property type="nucleotide sequence ID" value="NZ_JAUSQX010000001.1"/>
</dbReference>
<dbReference type="Proteomes" id="UP001243212">
    <property type="component" value="Unassembled WGS sequence"/>
</dbReference>
<keyword evidence="1" id="KW-0472">Membrane</keyword>
<dbReference type="Pfam" id="PF01944">
    <property type="entry name" value="SpoIIM"/>
    <property type="match status" value="1"/>
</dbReference>